<name>A0A365L5N3_9BACL</name>
<dbReference type="Proteomes" id="UP000251002">
    <property type="component" value="Unassembled WGS sequence"/>
</dbReference>
<proteinExistence type="predicted"/>
<dbReference type="RefSeq" id="WP_112221144.1">
    <property type="nucleotide sequence ID" value="NZ_CP196859.1"/>
</dbReference>
<evidence type="ECO:0008006" key="3">
    <source>
        <dbReference type="Google" id="ProtNLM"/>
    </source>
</evidence>
<dbReference type="AlphaFoldDB" id="A0A365L5N3"/>
<protein>
    <recommendedName>
        <fullName evidence="3">Glycosyl hydrolase-like 10 domain-containing protein</fullName>
    </recommendedName>
</protein>
<evidence type="ECO:0000313" key="1">
    <source>
        <dbReference type="EMBL" id="RAZ80713.1"/>
    </source>
</evidence>
<sequence length="322" mass="38617">MRGLLLYSEEAKNAKELSFIKELQNAGIDTVVLIIKDYNGSWMTLEEVKEIKLFLKKQDIKLFGWICTLTEGYEGELTKKNRSPFFEERKWSVIDMDGNNTIDKPIYCDLGYEQYACPNNNDHTDFVISTLLEYKECLEGVLFDFVRFPLEEEYCFCEECNKLSRKIYNKDIKKLSTFERFLFKKESITRFVNKLNSSTDLESTFLVWPEFYTKDLMRSQDYKNWKVDNISPMMYKTLWPSEKFLKNIALNKTIAKSLPLYILDESLKTKVKSLKTFNDDFIITHYKLKSPSNLNGFKIKRIFYMVYRHIEYYDRKLNWRWF</sequence>
<dbReference type="EMBL" id="QLZR01000001">
    <property type="protein sequence ID" value="RAZ80713.1"/>
    <property type="molecule type" value="Genomic_DNA"/>
</dbReference>
<reference evidence="1 2" key="1">
    <citation type="submission" date="2018-06" db="EMBL/GenBank/DDBJ databases">
        <title>The draft genome sequences of strains SCU63 and S1.</title>
        <authorList>
            <person name="Gan L."/>
        </authorList>
    </citation>
    <scope>NUCLEOTIDE SEQUENCE [LARGE SCALE GENOMIC DNA]</scope>
    <source>
        <strain evidence="1 2">SCU63</strain>
    </source>
</reference>
<keyword evidence="2" id="KW-1185">Reference proteome</keyword>
<evidence type="ECO:0000313" key="2">
    <source>
        <dbReference type="Proteomes" id="UP000251002"/>
    </source>
</evidence>
<organism evidence="1 2">
    <name type="scientific">Planococcus halotolerans</name>
    <dbReference type="NCBI Taxonomy" id="2233542"/>
    <lineage>
        <taxon>Bacteria</taxon>
        <taxon>Bacillati</taxon>
        <taxon>Bacillota</taxon>
        <taxon>Bacilli</taxon>
        <taxon>Bacillales</taxon>
        <taxon>Caryophanaceae</taxon>
        <taxon>Planococcus</taxon>
    </lineage>
</organism>
<gene>
    <name evidence="1" type="ORF">DP120_00015</name>
</gene>
<comment type="caution">
    <text evidence="1">The sequence shown here is derived from an EMBL/GenBank/DDBJ whole genome shotgun (WGS) entry which is preliminary data.</text>
</comment>
<accession>A0A365L5N3</accession>